<sequence length="34" mass="3709">LKEDKKKTCELSIGTDPEPRMVKKATTTISSTTA</sequence>
<proteinExistence type="predicted"/>
<evidence type="ECO:0000313" key="1">
    <source>
        <dbReference type="Ensembl" id="ENSCINP00000034378.1"/>
    </source>
</evidence>
<reference evidence="1" key="3">
    <citation type="submission" date="2025-08" db="UniProtKB">
        <authorList>
            <consortium name="Ensembl"/>
        </authorList>
    </citation>
    <scope>IDENTIFICATION</scope>
</reference>
<reference evidence="1" key="4">
    <citation type="submission" date="2025-09" db="UniProtKB">
        <authorList>
            <consortium name="Ensembl"/>
        </authorList>
    </citation>
    <scope>IDENTIFICATION</scope>
</reference>
<dbReference type="InParanoid" id="H2XXJ4"/>
<dbReference type="EMBL" id="EAAA01001120">
    <property type="status" value="NOT_ANNOTATED_CDS"/>
    <property type="molecule type" value="Genomic_DNA"/>
</dbReference>
<accession>H2XXJ4</accession>
<reference evidence="2" key="1">
    <citation type="journal article" date="2002" name="Science">
        <title>The draft genome of Ciona intestinalis: insights into chordate and vertebrate origins.</title>
        <authorList>
            <person name="Dehal P."/>
            <person name="Satou Y."/>
            <person name="Campbell R.K."/>
            <person name="Chapman J."/>
            <person name="Degnan B."/>
            <person name="De Tomaso A."/>
            <person name="Davidson B."/>
            <person name="Di Gregorio A."/>
            <person name="Gelpke M."/>
            <person name="Goodstein D.M."/>
            <person name="Harafuji N."/>
            <person name="Hastings K.E."/>
            <person name="Ho I."/>
            <person name="Hotta K."/>
            <person name="Huang W."/>
            <person name="Kawashima T."/>
            <person name="Lemaire P."/>
            <person name="Martinez D."/>
            <person name="Meinertzhagen I.A."/>
            <person name="Necula S."/>
            <person name="Nonaka M."/>
            <person name="Putnam N."/>
            <person name="Rash S."/>
            <person name="Saiga H."/>
            <person name="Satake M."/>
            <person name="Terry A."/>
            <person name="Yamada L."/>
            <person name="Wang H.G."/>
            <person name="Awazu S."/>
            <person name="Azumi K."/>
            <person name="Boore J."/>
            <person name="Branno M."/>
            <person name="Chin-Bow S."/>
            <person name="DeSantis R."/>
            <person name="Doyle S."/>
            <person name="Francino P."/>
            <person name="Keys D.N."/>
            <person name="Haga S."/>
            <person name="Hayashi H."/>
            <person name="Hino K."/>
            <person name="Imai K.S."/>
            <person name="Inaba K."/>
            <person name="Kano S."/>
            <person name="Kobayashi K."/>
            <person name="Kobayashi M."/>
            <person name="Lee B.I."/>
            <person name="Makabe K.W."/>
            <person name="Manohar C."/>
            <person name="Matassi G."/>
            <person name="Medina M."/>
            <person name="Mochizuki Y."/>
            <person name="Mount S."/>
            <person name="Morishita T."/>
            <person name="Miura S."/>
            <person name="Nakayama A."/>
            <person name="Nishizaka S."/>
            <person name="Nomoto H."/>
            <person name="Ohta F."/>
            <person name="Oishi K."/>
            <person name="Rigoutsos I."/>
            <person name="Sano M."/>
            <person name="Sasaki A."/>
            <person name="Sasakura Y."/>
            <person name="Shoguchi E."/>
            <person name="Shin-i T."/>
            <person name="Spagnuolo A."/>
            <person name="Stainier D."/>
            <person name="Suzuki M.M."/>
            <person name="Tassy O."/>
            <person name="Takatori N."/>
            <person name="Tokuoka M."/>
            <person name="Yagi K."/>
            <person name="Yoshizaki F."/>
            <person name="Wada S."/>
            <person name="Zhang C."/>
            <person name="Hyatt P.D."/>
            <person name="Larimer F."/>
            <person name="Detter C."/>
            <person name="Doggett N."/>
            <person name="Glavina T."/>
            <person name="Hawkins T."/>
            <person name="Richardson P."/>
            <person name="Lucas S."/>
            <person name="Kohara Y."/>
            <person name="Levine M."/>
            <person name="Satoh N."/>
            <person name="Rokhsar D.S."/>
        </authorList>
    </citation>
    <scope>NUCLEOTIDE SEQUENCE [LARGE SCALE GENOMIC DNA]</scope>
</reference>
<reference evidence="1" key="2">
    <citation type="journal article" date="2008" name="Genome Biol.">
        <title>Improved genome assembly and evidence-based global gene model set for the chordate Ciona intestinalis: new insight into intron and operon populations.</title>
        <authorList>
            <person name="Satou Y."/>
            <person name="Mineta K."/>
            <person name="Ogasawara M."/>
            <person name="Sasakura Y."/>
            <person name="Shoguchi E."/>
            <person name="Ueno K."/>
            <person name="Yamada L."/>
            <person name="Matsumoto J."/>
            <person name="Wasserscheid J."/>
            <person name="Dewar K."/>
            <person name="Wiley G.B."/>
            <person name="Macmil S.L."/>
            <person name="Roe B.A."/>
            <person name="Zeller R.W."/>
            <person name="Hastings K.E."/>
            <person name="Lemaire P."/>
            <person name="Lindquist E."/>
            <person name="Endo T."/>
            <person name="Hotta K."/>
            <person name="Inaba K."/>
        </authorList>
    </citation>
    <scope>NUCLEOTIDE SEQUENCE [LARGE SCALE GENOMIC DNA]</scope>
    <source>
        <strain evidence="1">wild type</strain>
    </source>
</reference>
<dbReference type="Proteomes" id="UP000008144">
    <property type="component" value="Chromosome 13"/>
</dbReference>
<organism evidence="1 2">
    <name type="scientific">Ciona intestinalis</name>
    <name type="common">Transparent sea squirt</name>
    <name type="synonym">Ascidia intestinalis</name>
    <dbReference type="NCBI Taxonomy" id="7719"/>
    <lineage>
        <taxon>Eukaryota</taxon>
        <taxon>Metazoa</taxon>
        <taxon>Chordata</taxon>
        <taxon>Tunicata</taxon>
        <taxon>Ascidiacea</taxon>
        <taxon>Phlebobranchia</taxon>
        <taxon>Cionidae</taxon>
        <taxon>Ciona</taxon>
    </lineage>
</organism>
<protein>
    <submittedName>
        <fullName evidence="1">Uncharacterized protein</fullName>
    </submittedName>
</protein>
<dbReference type="Ensembl" id="ENSCINT00000036401.1">
    <property type="protein sequence ID" value="ENSCINP00000034378.1"/>
    <property type="gene ID" value="ENSCING00000019400.1"/>
</dbReference>
<name>H2XXJ4_CIOIN</name>
<evidence type="ECO:0000313" key="2">
    <source>
        <dbReference type="Proteomes" id="UP000008144"/>
    </source>
</evidence>
<dbReference type="AlphaFoldDB" id="H2XXJ4"/>
<keyword evidence="2" id="KW-1185">Reference proteome</keyword>
<dbReference type="HOGENOM" id="CLU_3379425_0_0_1"/>